<evidence type="ECO:0000256" key="5">
    <source>
        <dbReference type="RuleBase" id="RU003682"/>
    </source>
</evidence>
<dbReference type="InterPro" id="IPR026992">
    <property type="entry name" value="DIOX_N"/>
</dbReference>
<evidence type="ECO:0000256" key="4">
    <source>
        <dbReference type="ARBA" id="ARBA00023004"/>
    </source>
</evidence>
<comment type="caution">
    <text evidence="7">The sequence shown here is derived from an EMBL/GenBank/DDBJ whole genome shotgun (WGS) entry which is preliminary data.</text>
</comment>
<dbReference type="SUPFAM" id="SSF51197">
    <property type="entry name" value="Clavaminate synthase-like"/>
    <property type="match status" value="1"/>
</dbReference>
<keyword evidence="4 5" id="KW-0408">Iron</keyword>
<dbReference type="InterPro" id="IPR005123">
    <property type="entry name" value="Oxoglu/Fe-dep_dioxygenase_dom"/>
</dbReference>
<proteinExistence type="inferred from homology"/>
<keyword evidence="3 5" id="KW-0560">Oxidoreductase</keyword>
<dbReference type="PANTHER" id="PTHR10209:SF714">
    <property type="entry name" value="1-AMINOCYCLOPROPANE-1-CARBOXYLATE OXIDASE HOMOLOG 11-RELATED"/>
    <property type="match status" value="1"/>
</dbReference>
<sequence>MSSFDDDVEYDRAKEIKKFDDTKLGVKGLLDSGVIKVPRFFIHSQETLQNLPPSSSLCLNVPVIDFKGYDDDNDMIRRSNIVSEIRESSSKWGFFQMVNHGVPICVMDELLDVIREFHEQPSEIKKEWYSRDPKKVRFYCNGDLFLAKAANWRDTISFDFQDGPLSPHSIPLVCRDAVSKYMEYISKLREKLSELFSEALGLRKDYLSSIEFMKSETMLGHYYPPCPEPELTIGTTKHSDPSSLTIVLQDSIGGLQVLHQDQWVDITPIHGALVANIGDFMQLITNDEFKSVEHRVLARSVGPRASAACFINPSATHRNKQYGPIEDFTSNQSPPKYRNTSLNEYLAYYSSKRLDGNKAVPYFRM</sequence>
<feature type="domain" description="Fe2OG dioxygenase" evidence="6">
    <location>
        <begin position="214"/>
        <end position="313"/>
    </location>
</feature>
<evidence type="ECO:0000313" key="7">
    <source>
        <dbReference type="EMBL" id="MED6197507.1"/>
    </source>
</evidence>
<dbReference type="InterPro" id="IPR027443">
    <property type="entry name" value="IPNS-like_sf"/>
</dbReference>
<evidence type="ECO:0000313" key="8">
    <source>
        <dbReference type="Proteomes" id="UP001341840"/>
    </source>
</evidence>
<organism evidence="7 8">
    <name type="scientific">Stylosanthes scabra</name>
    <dbReference type="NCBI Taxonomy" id="79078"/>
    <lineage>
        <taxon>Eukaryota</taxon>
        <taxon>Viridiplantae</taxon>
        <taxon>Streptophyta</taxon>
        <taxon>Embryophyta</taxon>
        <taxon>Tracheophyta</taxon>
        <taxon>Spermatophyta</taxon>
        <taxon>Magnoliopsida</taxon>
        <taxon>eudicotyledons</taxon>
        <taxon>Gunneridae</taxon>
        <taxon>Pentapetalae</taxon>
        <taxon>rosids</taxon>
        <taxon>fabids</taxon>
        <taxon>Fabales</taxon>
        <taxon>Fabaceae</taxon>
        <taxon>Papilionoideae</taxon>
        <taxon>50 kb inversion clade</taxon>
        <taxon>dalbergioids sensu lato</taxon>
        <taxon>Dalbergieae</taxon>
        <taxon>Pterocarpus clade</taxon>
        <taxon>Stylosanthes</taxon>
    </lineage>
</organism>
<keyword evidence="8" id="KW-1185">Reference proteome</keyword>
<dbReference type="EMBL" id="JASCZI010211911">
    <property type="protein sequence ID" value="MED6197507.1"/>
    <property type="molecule type" value="Genomic_DNA"/>
</dbReference>
<comment type="similarity">
    <text evidence="1 5">Belongs to the iron/ascorbate-dependent oxidoreductase family.</text>
</comment>
<dbReference type="Proteomes" id="UP001341840">
    <property type="component" value="Unassembled WGS sequence"/>
</dbReference>
<evidence type="ECO:0000259" key="6">
    <source>
        <dbReference type="PROSITE" id="PS51471"/>
    </source>
</evidence>
<keyword evidence="2 5" id="KW-0479">Metal-binding</keyword>
<name>A0ABU6XHW7_9FABA</name>
<dbReference type="Gene3D" id="2.60.120.330">
    <property type="entry name" value="B-lactam Antibiotic, Isopenicillin N Synthase, Chain"/>
    <property type="match status" value="1"/>
</dbReference>
<evidence type="ECO:0000256" key="3">
    <source>
        <dbReference type="ARBA" id="ARBA00023002"/>
    </source>
</evidence>
<dbReference type="PANTHER" id="PTHR10209">
    <property type="entry name" value="OXIDOREDUCTASE, 2OG-FE II OXYGENASE FAMILY PROTEIN"/>
    <property type="match status" value="1"/>
</dbReference>
<dbReference type="InterPro" id="IPR044861">
    <property type="entry name" value="IPNS-like_FE2OG_OXY"/>
</dbReference>
<dbReference type="Pfam" id="PF14226">
    <property type="entry name" value="DIOX_N"/>
    <property type="match status" value="1"/>
</dbReference>
<protein>
    <recommendedName>
        <fullName evidence="6">Fe2OG dioxygenase domain-containing protein</fullName>
    </recommendedName>
</protein>
<reference evidence="7 8" key="1">
    <citation type="journal article" date="2023" name="Plants (Basel)">
        <title>Bridging the Gap: Combining Genomics and Transcriptomics Approaches to Understand Stylosanthes scabra, an Orphan Legume from the Brazilian Caatinga.</title>
        <authorList>
            <person name="Ferreira-Neto J.R.C."/>
            <person name="da Silva M.D."/>
            <person name="Binneck E."/>
            <person name="de Melo N.F."/>
            <person name="da Silva R.H."/>
            <person name="de Melo A.L.T.M."/>
            <person name="Pandolfi V."/>
            <person name="Bustamante F.O."/>
            <person name="Brasileiro-Vidal A.C."/>
            <person name="Benko-Iseppon A.M."/>
        </authorList>
    </citation>
    <scope>NUCLEOTIDE SEQUENCE [LARGE SCALE GENOMIC DNA]</scope>
    <source>
        <tissue evidence="7">Leaves</tissue>
    </source>
</reference>
<evidence type="ECO:0000256" key="1">
    <source>
        <dbReference type="ARBA" id="ARBA00008056"/>
    </source>
</evidence>
<gene>
    <name evidence="7" type="ORF">PIB30_057049</name>
</gene>
<dbReference type="Pfam" id="PF03171">
    <property type="entry name" value="2OG-FeII_Oxy"/>
    <property type="match status" value="1"/>
</dbReference>
<evidence type="ECO:0000256" key="2">
    <source>
        <dbReference type="ARBA" id="ARBA00022723"/>
    </source>
</evidence>
<accession>A0ABU6XHW7</accession>
<dbReference type="PROSITE" id="PS51471">
    <property type="entry name" value="FE2OG_OXY"/>
    <property type="match status" value="1"/>
</dbReference>